<reference evidence="2" key="1">
    <citation type="journal article" date="2022" name="Mol. Ecol. Resour.">
        <title>The genomes of chicory, endive, great burdock and yacon provide insights into Asteraceae palaeo-polyploidization history and plant inulin production.</title>
        <authorList>
            <person name="Fan W."/>
            <person name="Wang S."/>
            <person name="Wang H."/>
            <person name="Wang A."/>
            <person name="Jiang F."/>
            <person name="Liu H."/>
            <person name="Zhao H."/>
            <person name="Xu D."/>
            <person name="Zhang Y."/>
        </authorList>
    </citation>
    <scope>NUCLEOTIDE SEQUENCE [LARGE SCALE GENOMIC DNA]</scope>
    <source>
        <strain evidence="2">cv. Yunnan</strain>
    </source>
</reference>
<evidence type="ECO:0000313" key="2">
    <source>
        <dbReference type="Proteomes" id="UP001056120"/>
    </source>
</evidence>
<dbReference type="EMBL" id="CM042019">
    <property type="protein sequence ID" value="KAI3824992.1"/>
    <property type="molecule type" value="Genomic_DNA"/>
</dbReference>
<reference evidence="1 2" key="2">
    <citation type="journal article" date="2022" name="Mol. Ecol. Resour.">
        <title>The genomes of chicory, endive, great burdock and yacon provide insights into Asteraceae paleo-polyploidization history and plant inulin production.</title>
        <authorList>
            <person name="Fan W."/>
            <person name="Wang S."/>
            <person name="Wang H."/>
            <person name="Wang A."/>
            <person name="Jiang F."/>
            <person name="Liu H."/>
            <person name="Zhao H."/>
            <person name="Xu D."/>
            <person name="Zhang Y."/>
        </authorList>
    </citation>
    <scope>NUCLEOTIDE SEQUENCE [LARGE SCALE GENOMIC DNA]</scope>
    <source>
        <strain evidence="2">cv. Yunnan</strain>
        <tissue evidence="1">Leaves</tissue>
    </source>
</reference>
<proteinExistence type="predicted"/>
<name>A0ACB9JYA7_9ASTR</name>
<keyword evidence="2" id="KW-1185">Reference proteome</keyword>
<gene>
    <name evidence="1" type="ORF">L1987_06467</name>
</gene>
<organism evidence="1 2">
    <name type="scientific">Smallanthus sonchifolius</name>
    <dbReference type="NCBI Taxonomy" id="185202"/>
    <lineage>
        <taxon>Eukaryota</taxon>
        <taxon>Viridiplantae</taxon>
        <taxon>Streptophyta</taxon>
        <taxon>Embryophyta</taxon>
        <taxon>Tracheophyta</taxon>
        <taxon>Spermatophyta</taxon>
        <taxon>Magnoliopsida</taxon>
        <taxon>eudicotyledons</taxon>
        <taxon>Gunneridae</taxon>
        <taxon>Pentapetalae</taxon>
        <taxon>asterids</taxon>
        <taxon>campanulids</taxon>
        <taxon>Asterales</taxon>
        <taxon>Asteraceae</taxon>
        <taxon>Asteroideae</taxon>
        <taxon>Heliantheae alliance</taxon>
        <taxon>Millerieae</taxon>
        <taxon>Smallanthus</taxon>
    </lineage>
</organism>
<accession>A0ACB9JYA7</accession>
<protein>
    <submittedName>
        <fullName evidence="1">Uncharacterized protein</fullName>
    </submittedName>
</protein>
<comment type="caution">
    <text evidence="1">The sequence shown here is derived from an EMBL/GenBank/DDBJ whole genome shotgun (WGS) entry which is preliminary data.</text>
</comment>
<sequence length="528" mass="59943">MLDIGMTEGRVVYKSLLDPSLLPANIPVGGTTLVTMVGRGRGRGKGRGTGQTLVTKSHRHTENNTVTNDLHETNENYNNANTHAEEVVISEAQFQDAVASEWITKMEVVIKLSECRSDQAVKFAANCLETIALDWWESVKQARGEQTVENMKWNEFKELVLQRFCPQNELDKLEEEFQRLEAGTITHQDATVYDDVAAQEAKEKAEKTAEIKPVETKRKSEEIMYRFKPRNFKFPKREGNNPLRNPQEMRCYKCQKTGHTATYCPSLRCFNCNEMGHILRNCTKSVQQKTKEGEKGRLFVIGDGGRNNNAKVVAGMFLVNDIYAKILFDTGSNRRFFSDAFSLHLGMKPTPLERGYVVETTSGEQIRITESCANCNMTLGNENSLIKLMPMSMSKYDIIIGMDWLNQCHAQIDCDQRTIRIYRPNGESMLIQCYSDKNKIETIYVAKAKKCVNTGCSVFIVYTLDSKPERQVMDISIVCDHPDVFPEELSSLPPDRQIEFRIDLIPGAKPVARALYRLAPSELKELMK</sequence>
<dbReference type="Proteomes" id="UP001056120">
    <property type="component" value="Linkage Group LG02"/>
</dbReference>
<evidence type="ECO:0000313" key="1">
    <source>
        <dbReference type="EMBL" id="KAI3824992.1"/>
    </source>
</evidence>